<dbReference type="EMBL" id="CADCSZ010000099">
    <property type="protein sequence ID" value="CAA9238473.1"/>
    <property type="molecule type" value="Genomic_DNA"/>
</dbReference>
<feature type="compositionally biased region" description="Basic residues" evidence="1">
    <location>
        <begin position="1"/>
        <end position="11"/>
    </location>
</feature>
<feature type="region of interest" description="Disordered" evidence="1">
    <location>
        <begin position="1"/>
        <end position="111"/>
    </location>
</feature>
<name>A0A6J4HZT8_9ACTN</name>
<evidence type="ECO:0000256" key="1">
    <source>
        <dbReference type="SAM" id="MobiDB-lite"/>
    </source>
</evidence>
<protein>
    <submittedName>
        <fullName evidence="2">Uncharacterized protein</fullName>
    </submittedName>
</protein>
<gene>
    <name evidence="2" type="ORF">AVDCRST_MAG76-1631</name>
</gene>
<accession>A0A6J4HZT8</accession>
<reference evidence="2" key="1">
    <citation type="submission" date="2020-02" db="EMBL/GenBank/DDBJ databases">
        <authorList>
            <person name="Meier V. D."/>
        </authorList>
    </citation>
    <scope>NUCLEOTIDE SEQUENCE</scope>
    <source>
        <strain evidence="2">AVDCRST_MAG76</strain>
    </source>
</reference>
<feature type="compositionally biased region" description="Basic residues" evidence="1">
    <location>
        <begin position="67"/>
        <end position="92"/>
    </location>
</feature>
<sequence>MQASIRPRRREVHVAAGAGVSTLRRKRPGVADTPLDPREQLALGAYIRRVDRGSPSLPPTAGPLERRGRRPGPGSRRRSKRRARRQGRRSCLTRRCPTTSMPVSHRVVSQGRSEARKAVRCSCGLSAAAPWSSGGCEGGRRQVPQRDWRRHRHADGAPGQGLQLLPRDALLAAHKDDGDALAAAGVDEALQLLVGGRGADPQDACHPRTVEKGCRRGPRRWSCPRCAPGGSREPRYGRLVLPGPSQVLRRLRTVGIRWHWLDTKAQVRGGVTQTPTRQNPCYTLKRISRVSPSSTS</sequence>
<organism evidence="2">
    <name type="scientific">uncultured Acidimicrobiales bacterium</name>
    <dbReference type="NCBI Taxonomy" id="310071"/>
    <lineage>
        <taxon>Bacteria</taxon>
        <taxon>Bacillati</taxon>
        <taxon>Actinomycetota</taxon>
        <taxon>Acidimicrobiia</taxon>
        <taxon>Acidimicrobiales</taxon>
        <taxon>environmental samples</taxon>
    </lineage>
</organism>
<dbReference type="AlphaFoldDB" id="A0A6J4HZT8"/>
<evidence type="ECO:0000313" key="2">
    <source>
        <dbReference type="EMBL" id="CAA9238473.1"/>
    </source>
</evidence>
<proteinExistence type="predicted"/>